<proteinExistence type="predicted"/>
<sequence>MQGQLKNGPHGSSSKLRSEHQRPSPALPKGGTSRHWNGGSLAKASTQFSIPSAVRPVPHNEYLPIPVAPKTYTLQPETDLEDFEPQPGPSTSTDDEEEYPADLVHRQHLVTQPELNDLVRDLELLKSKSQLLGSRLQQWNLLEKGFKISSYRTSLKLLFSEDSGLVFCPNSNELMIELKMPCDHTNGDCL</sequence>
<evidence type="ECO:0000313" key="2">
    <source>
        <dbReference type="EMBL" id="GBM40992.1"/>
    </source>
</evidence>
<feature type="compositionally biased region" description="Polar residues" evidence="1">
    <location>
        <begin position="1"/>
        <end position="15"/>
    </location>
</feature>
<dbReference type="OrthoDB" id="7490920at2759"/>
<reference evidence="2 3" key="1">
    <citation type="journal article" date="2019" name="Sci. Rep.">
        <title>Orb-weaving spider Araneus ventricosus genome elucidates the spidroin gene catalogue.</title>
        <authorList>
            <person name="Kono N."/>
            <person name="Nakamura H."/>
            <person name="Ohtoshi R."/>
            <person name="Moran D.A.P."/>
            <person name="Shinohara A."/>
            <person name="Yoshida Y."/>
            <person name="Fujiwara M."/>
            <person name="Mori M."/>
            <person name="Tomita M."/>
            <person name="Arakawa K."/>
        </authorList>
    </citation>
    <scope>NUCLEOTIDE SEQUENCE [LARGE SCALE GENOMIC DNA]</scope>
</reference>
<feature type="region of interest" description="Disordered" evidence="1">
    <location>
        <begin position="1"/>
        <end position="44"/>
    </location>
</feature>
<accession>A0A4Y2FHN3</accession>
<gene>
    <name evidence="2" type="ORF">AVEN_250314_1</name>
</gene>
<organism evidence="2 3">
    <name type="scientific">Araneus ventricosus</name>
    <name type="common">Orbweaver spider</name>
    <name type="synonym">Epeira ventricosa</name>
    <dbReference type="NCBI Taxonomy" id="182803"/>
    <lineage>
        <taxon>Eukaryota</taxon>
        <taxon>Metazoa</taxon>
        <taxon>Ecdysozoa</taxon>
        <taxon>Arthropoda</taxon>
        <taxon>Chelicerata</taxon>
        <taxon>Arachnida</taxon>
        <taxon>Araneae</taxon>
        <taxon>Araneomorphae</taxon>
        <taxon>Entelegynae</taxon>
        <taxon>Araneoidea</taxon>
        <taxon>Araneidae</taxon>
        <taxon>Araneus</taxon>
    </lineage>
</organism>
<dbReference type="AlphaFoldDB" id="A0A4Y2FHN3"/>
<name>A0A4Y2FHN3_ARAVE</name>
<evidence type="ECO:0000256" key="1">
    <source>
        <dbReference type="SAM" id="MobiDB-lite"/>
    </source>
</evidence>
<dbReference type="Proteomes" id="UP000499080">
    <property type="component" value="Unassembled WGS sequence"/>
</dbReference>
<comment type="caution">
    <text evidence="2">The sequence shown here is derived from an EMBL/GenBank/DDBJ whole genome shotgun (WGS) entry which is preliminary data.</text>
</comment>
<evidence type="ECO:0000313" key="3">
    <source>
        <dbReference type="Proteomes" id="UP000499080"/>
    </source>
</evidence>
<protein>
    <submittedName>
        <fullName evidence="2">Uncharacterized protein</fullName>
    </submittedName>
</protein>
<keyword evidence="3" id="KW-1185">Reference proteome</keyword>
<dbReference type="EMBL" id="BGPR01000949">
    <property type="protein sequence ID" value="GBM40992.1"/>
    <property type="molecule type" value="Genomic_DNA"/>
</dbReference>